<evidence type="ECO:0000259" key="1">
    <source>
        <dbReference type="Pfam" id="PF01345"/>
    </source>
</evidence>
<proteinExistence type="predicted"/>
<organism evidence="2 3">
    <name type="scientific">Paenibacillus harenae</name>
    <dbReference type="NCBI Taxonomy" id="306543"/>
    <lineage>
        <taxon>Bacteria</taxon>
        <taxon>Bacillati</taxon>
        <taxon>Bacillota</taxon>
        <taxon>Bacilli</taxon>
        <taxon>Bacillales</taxon>
        <taxon>Paenibacillaceae</taxon>
        <taxon>Paenibacillus</taxon>
    </lineage>
</organism>
<dbReference type="NCBIfam" id="TIGR01451">
    <property type="entry name" value="B_ant_repeat"/>
    <property type="match status" value="6"/>
</dbReference>
<sequence length="1153" mass="120656">MPFVTRFNDIVNGAITFTGNTLGLTGNSNTINGVAGTFDSITAFTTIDTSLQFGSFPAGTTDQFSLNSSSAILRLPPGASVLYAELLWSSYFLFSATTGVINVTASINDAVSFTTPAGSFTISHDPATAFQFAETATTAAYIRSANVTDLVRAGGAGTYTTGQVPSAFRAVGWTLAVVYQDVSLPFRSIELFVGIEGVTPTNHPTFEISGFSTPLEGTIEGRLLVAALEGDASGTTDRFFFGPNLSSLTLLRGPNNFVNNFFASQINGDDGYLDTSGTFGDRNAINGNPGTATLACRHGWDITNIDISSTLSLGQTSAVVQAFTLDDRYNLNALAVQIDINSPLLTVVKDVDRTVIFAGEVIAYAINVTNTGLVTANSAVLTDALPEGSEFVAGSVTIDDVVFSDLDPRTGIPLGDVAADESIVIRFQARQVSIPPNNEAINLAIVQFTFVQAAGLEPLAGEAASDEVSVLIAEIAGTAVKSANKSVTFVDDVITYTVTVTNTGNLDASFDFDGDALPPEVTFIAGSVSVGGELNPDLSPVDGFPLGTLIPGETVDIEYSVLVTAVPADLILTNQAQFTLTGMTPTGTTFTNTILANTVTIGVVVLENDLTTVKSADTSLAANGDIITFTVTVANNGPFNVNNVTVQDPLADELAFVPGSLTINGTMQPELTPLDSIAIGQLLVGQSAVIMYLAQVRLTAETLRIVNRASTSYTFLAPDGSTVSGDSVSNDAVIPVYAEPPIIVVNKIADRSIATVGDIITFTFPIANEGTIPIESGTLTDPISSFLSFIEGSVTINGIAIPGGNPAAGIIFGPLEPGAAITIAFQVQIIAVPPDLRITNNASIQVTFPNIPGGAAIIDVPTDQISILEDVATLSMVKSASVQTATVGDIVTFTIIVTNTGNLDARNIVLFDQLPTFAEFEPGSLFINNIVQRHLNLAGGVSIESLLPRESAVIQLKVLIIAHPAGERFNNQAFASFVFKASDGIVRSSQAKSNVLHIPVSPFQDPQISVIQSASANTAEENEIIILNLIIRNEGAVFVGNVTLFDTLDPNLAFIPGTFTINGQHVADIPSLSDGSLTIPAILGQNEGINLGSLNPGQSLQITVQVRVTPQEGISEIANQAEVTFTFRNQLGVGQQGTARSNIVMIEIIGDEE</sequence>
<protein>
    <submittedName>
        <fullName evidence="2">Repeat protein (TIGR01451 family)</fullName>
    </submittedName>
</protein>
<name>A0ABT9U3I8_PAEHA</name>
<dbReference type="InterPro" id="IPR047589">
    <property type="entry name" value="DUF11_rpt"/>
</dbReference>
<reference evidence="2 3" key="1">
    <citation type="submission" date="2023-07" db="EMBL/GenBank/DDBJ databases">
        <title>Sorghum-associated microbial communities from plants grown in Nebraska, USA.</title>
        <authorList>
            <person name="Schachtman D."/>
        </authorList>
    </citation>
    <scope>NUCLEOTIDE SEQUENCE [LARGE SCALE GENOMIC DNA]</scope>
    <source>
        <strain evidence="2 3">CC482</strain>
    </source>
</reference>
<dbReference type="InterPro" id="IPR051172">
    <property type="entry name" value="Chlamydia_OmcB"/>
</dbReference>
<feature type="domain" description="DUF11" evidence="1">
    <location>
        <begin position="480"/>
        <end position="579"/>
    </location>
</feature>
<accession>A0ABT9U3I8</accession>
<dbReference type="PANTHER" id="PTHR34819:SF3">
    <property type="entry name" value="CELL SURFACE PROTEIN"/>
    <property type="match status" value="1"/>
</dbReference>
<comment type="caution">
    <text evidence="2">The sequence shown here is derived from an EMBL/GenBank/DDBJ whole genome shotgun (WGS) entry which is preliminary data.</text>
</comment>
<dbReference type="RefSeq" id="WP_307205534.1">
    <property type="nucleotide sequence ID" value="NZ_JAUSSU010000007.1"/>
</dbReference>
<evidence type="ECO:0000313" key="3">
    <source>
        <dbReference type="Proteomes" id="UP001229346"/>
    </source>
</evidence>
<feature type="domain" description="DUF11" evidence="1">
    <location>
        <begin position="874"/>
        <end position="974"/>
    </location>
</feature>
<feature type="domain" description="DUF11" evidence="1">
    <location>
        <begin position="609"/>
        <end position="713"/>
    </location>
</feature>
<dbReference type="PANTHER" id="PTHR34819">
    <property type="entry name" value="LARGE CYSTEINE-RICH PERIPLASMIC PROTEIN OMCB"/>
    <property type="match status" value="1"/>
</dbReference>
<dbReference type="Gene3D" id="2.60.40.740">
    <property type="match status" value="3"/>
</dbReference>
<evidence type="ECO:0000313" key="2">
    <source>
        <dbReference type="EMBL" id="MDQ0114212.1"/>
    </source>
</evidence>
<dbReference type="EMBL" id="JAUSSU010000007">
    <property type="protein sequence ID" value="MDQ0114212.1"/>
    <property type="molecule type" value="Genomic_DNA"/>
</dbReference>
<dbReference type="Pfam" id="PF01345">
    <property type="entry name" value="DUF11"/>
    <property type="match status" value="4"/>
</dbReference>
<feature type="domain" description="DUF11" evidence="1">
    <location>
        <begin position="345"/>
        <end position="431"/>
    </location>
</feature>
<keyword evidence="3" id="KW-1185">Reference proteome</keyword>
<gene>
    <name evidence="2" type="ORF">J2T15_003667</name>
</gene>
<dbReference type="Proteomes" id="UP001229346">
    <property type="component" value="Unassembled WGS sequence"/>
</dbReference>
<dbReference type="InterPro" id="IPR001434">
    <property type="entry name" value="OmcB-like_DUF11"/>
</dbReference>